<name>C9XYW1_CROTZ</name>
<protein>
    <submittedName>
        <fullName evidence="1">Uncharacterized protein</fullName>
    </submittedName>
</protein>
<sequence>MKYKKLYLKKITLKRKLIFTLLLMVISILRNIFQEKTIYSH</sequence>
<evidence type="ECO:0000313" key="1">
    <source>
        <dbReference type="EMBL" id="CBA33134.1"/>
    </source>
</evidence>
<keyword evidence="2" id="KW-1185">Reference proteome</keyword>
<evidence type="ECO:0000313" key="2">
    <source>
        <dbReference type="Proteomes" id="UP000002069"/>
    </source>
</evidence>
<dbReference type="EMBL" id="FN543093">
    <property type="protein sequence ID" value="CBA33134.1"/>
    <property type="molecule type" value="Genomic_DNA"/>
</dbReference>
<reference evidence="2" key="2">
    <citation type="journal article" date="2011" name="J. Bacteriol.">
        <title>Complete genome sequence of Cronobacter turicensis LMG 23827, a food-borne pathogen causing deaths in neonates.</title>
        <authorList>
            <person name="Stephan R."/>
            <person name="Lehner A."/>
            <person name="Tischler P."/>
            <person name="Rattei T."/>
        </authorList>
    </citation>
    <scope>NUCLEOTIDE SEQUENCE [LARGE SCALE GENOMIC DNA]</scope>
    <source>
        <strain evidence="2">DSM 18703 / CCUG 55852 / LMG 23827 / z3032</strain>
    </source>
</reference>
<dbReference type="KEGG" id="ctu:CTU_32610"/>
<dbReference type="Proteomes" id="UP000002069">
    <property type="component" value="Chromosome"/>
</dbReference>
<organism evidence="1 2">
    <name type="scientific">Cronobacter turicensis (strain DSM 18703 / CCUG 55852 / LMG 23827 / z3032)</name>
    <dbReference type="NCBI Taxonomy" id="693216"/>
    <lineage>
        <taxon>Bacteria</taxon>
        <taxon>Pseudomonadati</taxon>
        <taxon>Pseudomonadota</taxon>
        <taxon>Gammaproteobacteria</taxon>
        <taxon>Enterobacterales</taxon>
        <taxon>Enterobacteriaceae</taxon>
        <taxon>Cronobacter</taxon>
    </lineage>
</organism>
<proteinExistence type="predicted"/>
<dbReference type="HOGENOM" id="CLU_3276652_0_0_6"/>
<reference evidence="1 2" key="1">
    <citation type="journal article" date="2010" name="J. Bacteriol.">
        <title>Complete Genome Sequence of Cronobacter turicensis LMG 23827, a foodborne pathogen causing deaths in neonates.</title>
        <authorList>
            <person name="Stephan R."/>
            <person name="Lehner A."/>
            <person name="Tischler P."/>
            <person name="Rattei T."/>
        </authorList>
    </citation>
    <scope>NUCLEOTIDE SEQUENCE [LARGE SCALE GENOMIC DNA]</scope>
    <source>
        <strain evidence="2">DSM 18703 / CCUG 55852 / LMG 23827 / z3032</strain>
    </source>
</reference>
<accession>C9XYW1</accession>
<dbReference type="AlphaFoldDB" id="C9XYW1"/>
<gene>
    <name evidence="1" type="ordered locus">Ctu_32610</name>
</gene>